<protein>
    <submittedName>
        <fullName evidence="1">Uncharacterized protein</fullName>
    </submittedName>
</protein>
<name>A0AAV4MLJ6_CAEEX</name>
<proteinExistence type="predicted"/>
<gene>
    <name evidence="1" type="ORF">CEXT_417661</name>
</gene>
<dbReference type="Proteomes" id="UP001054945">
    <property type="component" value="Unassembled WGS sequence"/>
</dbReference>
<keyword evidence="2" id="KW-1185">Reference proteome</keyword>
<accession>A0AAV4MLJ6</accession>
<organism evidence="1 2">
    <name type="scientific">Caerostris extrusa</name>
    <name type="common">Bark spider</name>
    <name type="synonym">Caerostris bankana</name>
    <dbReference type="NCBI Taxonomy" id="172846"/>
    <lineage>
        <taxon>Eukaryota</taxon>
        <taxon>Metazoa</taxon>
        <taxon>Ecdysozoa</taxon>
        <taxon>Arthropoda</taxon>
        <taxon>Chelicerata</taxon>
        <taxon>Arachnida</taxon>
        <taxon>Araneae</taxon>
        <taxon>Araneomorphae</taxon>
        <taxon>Entelegynae</taxon>
        <taxon>Araneoidea</taxon>
        <taxon>Araneidae</taxon>
        <taxon>Caerostris</taxon>
    </lineage>
</organism>
<evidence type="ECO:0000313" key="2">
    <source>
        <dbReference type="Proteomes" id="UP001054945"/>
    </source>
</evidence>
<dbReference type="EMBL" id="BPLR01019881">
    <property type="protein sequence ID" value="GIX72876.1"/>
    <property type="molecule type" value="Genomic_DNA"/>
</dbReference>
<reference evidence="1 2" key="1">
    <citation type="submission" date="2021-06" db="EMBL/GenBank/DDBJ databases">
        <title>Caerostris extrusa draft genome.</title>
        <authorList>
            <person name="Kono N."/>
            <person name="Arakawa K."/>
        </authorList>
    </citation>
    <scope>NUCLEOTIDE SEQUENCE [LARGE SCALE GENOMIC DNA]</scope>
</reference>
<comment type="caution">
    <text evidence="1">The sequence shown here is derived from an EMBL/GenBank/DDBJ whole genome shotgun (WGS) entry which is preliminary data.</text>
</comment>
<sequence length="85" mass="9484">MVGTDYYSAGAKSLKTCRPSMATQLITMADADDSPHRCTVHSWWRRYGLKSCGGEHSMNNRTSYLRNGITACSQDIPLQPSHPQH</sequence>
<dbReference type="AlphaFoldDB" id="A0AAV4MLJ6"/>
<evidence type="ECO:0000313" key="1">
    <source>
        <dbReference type="EMBL" id="GIX72876.1"/>
    </source>
</evidence>